<sequence>LACKTLFEIAAEVSFIKSIMIVFVLFILTCLLTSNNAMSIKNRSYSKNGRDENVFWRPDSLLDEGLELLKQHQLYSSGEGNIELEDYYPGLEFPVGHQPQYKLDLLKSPSDLKSNQCRCPRPCPCKAKNS</sequence>
<gene>
    <name evidence="2" type="ORF">QYM36_008849</name>
</gene>
<keyword evidence="1" id="KW-0472">Membrane</keyword>
<organism evidence="2 3">
    <name type="scientific">Artemia franciscana</name>
    <name type="common">Brine shrimp</name>
    <name type="synonym">Artemia sanfranciscana</name>
    <dbReference type="NCBI Taxonomy" id="6661"/>
    <lineage>
        <taxon>Eukaryota</taxon>
        <taxon>Metazoa</taxon>
        <taxon>Ecdysozoa</taxon>
        <taxon>Arthropoda</taxon>
        <taxon>Crustacea</taxon>
        <taxon>Branchiopoda</taxon>
        <taxon>Anostraca</taxon>
        <taxon>Artemiidae</taxon>
        <taxon>Artemia</taxon>
    </lineage>
</organism>
<keyword evidence="1" id="KW-0812">Transmembrane</keyword>
<dbReference type="AlphaFoldDB" id="A0AA88HRL1"/>
<name>A0AA88HRL1_ARTSF</name>
<keyword evidence="1" id="KW-1133">Transmembrane helix</keyword>
<accession>A0AA88HRL1</accession>
<evidence type="ECO:0000313" key="3">
    <source>
        <dbReference type="Proteomes" id="UP001187531"/>
    </source>
</evidence>
<feature type="non-terminal residue" evidence="2">
    <location>
        <position position="130"/>
    </location>
</feature>
<proteinExistence type="predicted"/>
<feature type="transmembrane region" description="Helical" evidence="1">
    <location>
        <begin position="15"/>
        <end position="34"/>
    </location>
</feature>
<dbReference type="EMBL" id="JAVRJZ010000013">
    <property type="protein sequence ID" value="KAK2714425.1"/>
    <property type="molecule type" value="Genomic_DNA"/>
</dbReference>
<evidence type="ECO:0000313" key="2">
    <source>
        <dbReference type="EMBL" id="KAK2714425.1"/>
    </source>
</evidence>
<dbReference type="Proteomes" id="UP001187531">
    <property type="component" value="Unassembled WGS sequence"/>
</dbReference>
<reference evidence="2" key="1">
    <citation type="submission" date="2023-07" db="EMBL/GenBank/DDBJ databases">
        <title>Chromosome-level genome assembly of Artemia franciscana.</title>
        <authorList>
            <person name="Jo E."/>
        </authorList>
    </citation>
    <scope>NUCLEOTIDE SEQUENCE</scope>
    <source>
        <tissue evidence="2">Whole body</tissue>
    </source>
</reference>
<keyword evidence="3" id="KW-1185">Reference proteome</keyword>
<evidence type="ECO:0000256" key="1">
    <source>
        <dbReference type="SAM" id="Phobius"/>
    </source>
</evidence>
<protein>
    <submittedName>
        <fullName evidence="2">Uncharacterized protein</fullName>
    </submittedName>
</protein>
<comment type="caution">
    <text evidence="2">The sequence shown here is derived from an EMBL/GenBank/DDBJ whole genome shotgun (WGS) entry which is preliminary data.</text>
</comment>